<comment type="caution">
    <text evidence="8">The sequence shown here is derived from an EMBL/GenBank/DDBJ whole genome shotgun (WGS) entry which is preliminary data.</text>
</comment>
<evidence type="ECO:0000256" key="1">
    <source>
        <dbReference type="ARBA" id="ARBA00001974"/>
    </source>
</evidence>
<dbReference type="InterPro" id="IPR023209">
    <property type="entry name" value="DAO"/>
</dbReference>
<name>A0A9W8AQS4_9FUNG</name>
<dbReference type="GO" id="GO:0071949">
    <property type="term" value="F:FAD binding"/>
    <property type="evidence" value="ECO:0007669"/>
    <property type="project" value="InterPro"/>
</dbReference>
<dbReference type="OrthoDB" id="2015447at2759"/>
<evidence type="ECO:0000256" key="5">
    <source>
        <dbReference type="ARBA" id="ARBA00023002"/>
    </source>
</evidence>
<organism evidence="8 9">
    <name type="scientific">Dispira parvispora</name>
    <dbReference type="NCBI Taxonomy" id="1520584"/>
    <lineage>
        <taxon>Eukaryota</taxon>
        <taxon>Fungi</taxon>
        <taxon>Fungi incertae sedis</taxon>
        <taxon>Zoopagomycota</taxon>
        <taxon>Kickxellomycotina</taxon>
        <taxon>Dimargaritomycetes</taxon>
        <taxon>Dimargaritales</taxon>
        <taxon>Dimargaritaceae</taxon>
        <taxon>Dispira</taxon>
    </lineage>
</organism>
<dbReference type="GO" id="GO:0019478">
    <property type="term" value="P:D-amino acid catabolic process"/>
    <property type="evidence" value="ECO:0007669"/>
    <property type="project" value="TreeGrafter"/>
</dbReference>
<dbReference type="Pfam" id="PF01266">
    <property type="entry name" value="DAO"/>
    <property type="match status" value="1"/>
</dbReference>
<keyword evidence="3" id="KW-0285">Flavoprotein</keyword>
<dbReference type="GO" id="GO:0003884">
    <property type="term" value="F:D-amino-acid oxidase activity"/>
    <property type="evidence" value="ECO:0007669"/>
    <property type="project" value="InterPro"/>
</dbReference>
<evidence type="ECO:0000313" key="9">
    <source>
        <dbReference type="Proteomes" id="UP001150925"/>
    </source>
</evidence>
<reference evidence="8" key="1">
    <citation type="submission" date="2022-07" db="EMBL/GenBank/DDBJ databases">
        <title>Phylogenomic reconstructions and comparative analyses of Kickxellomycotina fungi.</title>
        <authorList>
            <person name="Reynolds N.K."/>
            <person name="Stajich J.E."/>
            <person name="Barry K."/>
            <person name="Grigoriev I.V."/>
            <person name="Crous P."/>
            <person name="Smith M.E."/>
        </authorList>
    </citation>
    <scope>NUCLEOTIDE SEQUENCE</scope>
    <source>
        <strain evidence="8">RSA 1196</strain>
    </source>
</reference>
<keyword evidence="5" id="KW-0560">Oxidoreductase</keyword>
<dbReference type="SUPFAM" id="SSF51971">
    <property type="entry name" value="Nucleotide-binding domain"/>
    <property type="match status" value="1"/>
</dbReference>
<keyword evidence="4 6" id="KW-0274">FAD</keyword>
<dbReference type="PANTHER" id="PTHR11530:SF11">
    <property type="entry name" value="D-ASPARTATE OXIDASE"/>
    <property type="match status" value="1"/>
</dbReference>
<evidence type="ECO:0000256" key="3">
    <source>
        <dbReference type="ARBA" id="ARBA00022630"/>
    </source>
</evidence>
<dbReference type="GO" id="GO:0005737">
    <property type="term" value="C:cytoplasm"/>
    <property type="evidence" value="ECO:0007669"/>
    <property type="project" value="TreeGrafter"/>
</dbReference>
<proteinExistence type="inferred from homology"/>
<sequence>MNAIRSVNVLGGGIVGLTTALVLRQHKFPVTVLAKDLPGEPGNAHFASPSAGAHWRSWATANEVRLQKLEEASLSHLFRLAKEHPECGIVSTHSNDFWEETPKEGTRIWFEKLVPDFRTLGPEELLPGTVLGVSYRKVAINVPVYLDWVYRQCLDAGVKIRRLDHYLDHLDQAFDQSSSIVVNCTGLGARTLGGVEDADVYSVRGQWMLVRAPSVKTSVNVTTKPGKVAMMTTIIPRGDGTVFLGGTKESSSYDPAVYPETANIIWERCTSSCPELVSDFQTWQQAHPDRNRDDFILAQGAGLRPGRIGGPRLESQTWGTDRAVIHNYGHGGYGFQTSWSCAWEVATMVEALSKSEASN</sequence>
<dbReference type="AlphaFoldDB" id="A0A9W8AQS4"/>
<feature type="domain" description="FAD dependent oxidoreductase" evidence="7">
    <location>
        <begin position="8"/>
        <end position="347"/>
    </location>
</feature>
<dbReference type="Gene3D" id="3.40.50.720">
    <property type="entry name" value="NAD(P)-binding Rossmann-like Domain"/>
    <property type="match status" value="1"/>
</dbReference>
<evidence type="ECO:0000256" key="2">
    <source>
        <dbReference type="ARBA" id="ARBA00006730"/>
    </source>
</evidence>
<dbReference type="InterPro" id="IPR006076">
    <property type="entry name" value="FAD-dep_OxRdtase"/>
</dbReference>
<accession>A0A9W8AQS4</accession>
<evidence type="ECO:0000256" key="6">
    <source>
        <dbReference type="PIRSR" id="PIRSR000189-1"/>
    </source>
</evidence>
<dbReference type="PIRSF" id="PIRSF000189">
    <property type="entry name" value="D-aa_oxidase"/>
    <property type="match status" value="1"/>
</dbReference>
<dbReference type="SUPFAM" id="SSF54373">
    <property type="entry name" value="FAD-linked reductases, C-terminal domain"/>
    <property type="match status" value="1"/>
</dbReference>
<evidence type="ECO:0000256" key="4">
    <source>
        <dbReference type="ARBA" id="ARBA00022827"/>
    </source>
</evidence>
<dbReference type="EMBL" id="JANBPY010001197">
    <property type="protein sequence ID" value="KAJ1961125.1"/>
    <property type="molecule type" value="Genomic_DNA"/>
</dbReference>
<feature type="binding site" evidence="6">
    <location>
        <position position="185"/>
    </location>
    <ligand>
        <name>FAD</name>
        <dbReference type="ChEBI" id="CHEBI:57692"/>
    </ligand>
</feature>
<feature type="binding site" evidence="6">
    <location>
        <position position="304"/>
    </location>
    <ligand>
        <name>D-dopa</name>
        <dbReference type="ChEBI" id="CHEBI:149689"/>
    </ligand>
</feature>
<feature type="binding site" evidence="6">
    <location>
        <position position="332"/>
    </location>
    <ligand>
        <name>D-dopa</name>
        <dbReference type="ChEBI" id="CHEBI:149689"/>
    </ligand>
</feature>
<gene>
    <name evidence="8" type="ORF">IWQ62_003975</name>
</gene>
<comment type="similarity">
    <text evidence="2">Belongs to the DAMOX/DASOX family.</text>
</comment>
<dbReference type="Proteomes" id="UP001150925">
    <property type="component" value="Unassembled WGS sequence"/>
</dbReference>
<comment type="cofactor">
    <cofactor evidence="1 6">
        <name>FAD</name>
        <dbReference type="ChEBI" id="CHEBI:57692"/>
    </cofactor>
</comment>
<evidence type="ECO:0000313" key="8">
    <source>
        <dbReference type="EMBL" id="KAJ1961125.1"/>
    </source>
</evidence>
<protein>
    <recommendedName>
        <fullName evidence="7">FAD dependent oxidoreductase domain-containing protein</fullName>
    </recommendedName>
</protein>
<keyword evidence="9" id="KW-1185">Reference proteome</keyword>
<dbReference type="PANTHER" id="PTHR11530">
    <property type="entry name" value="D-AMINO ACID OXIDASE"/>
    <property type="match status" value="1"/>
</dbReference>
<evidence type="ECO:0000259" key="7">
    <source>
        <dbReference type="Pfam" id="PF01266"/>
    </source>
</evidence>
<dbReference type="Gene3D" id="3.30.9.10">
    <property type="entry name" value="D-Amino Acid Oxidase, subunit A, domain 2"/>
    <property type="match status" value="1"/>
</dbReference>